<protein>
    <submittedName>
        <fullName evidence="1">Uncharacterized protein</fullName>
    </submittedName>
</protein>
<keyword evidence="2" id="KW-1185">Reference proteome</keyword>
<sequence length="264" mass="30517">MASSSNSAKEAEAESTKLPNWVELPIEITANILGRLDTIDIVTNVCHVCPLWWNIFKYPLMWRSIRMNNILNYVPYDFHCVKSAYRDMNLLKIFFYAVHRSCGNLEVVDIEHFATDDLLHSVANNARNLRCLRLVHCWRISDEGFRKNVIKLQYLEELNISLMLPSHDSLVVLARSCPLLKSLTFLFADPLHQVGGLDNGGDYLTEIGWLAILDRCHLLESIDIHNCGNLYLSESLMKRFQEQIKDMRLPQSYWKIHDGQLIVV</sequence>
<gene>
    <name evidence="1" type="ORF">MILVUS5_LOCUS10521</name>
</gene>
<dbReference type="EMBL" id="CASHSV030000024">
    <property type="protein sequence ID" value="CAJ2640723.1"/>
    <property type="molecule type" value="Genomic_DNA"/>
</dbReference>
<name>A0ACB0J9U7_TRIPR</name>
<organism evidence="1 2">
    <name type="scientific">Trifolium pratense</name>
    <name type="common">Red clover</name>
    <dbReference type="NCBI Taxonomy" id="57577"/>
    <lineage>
        <taxon>Eukaryota</taxon>
        <taxon>Viridiplantae</taxon>
        <taxon>Streptophyta</taxon>
        <taxon>Embryophyta</taxon>
        <taxon>Tracheophyta</taxon>
        <taxon>Spermatophyta</taxon>
        <taxon>Magnoliopsida</taxon>
        <taxon>eudicotyledons</taxon>
        <taxon>Gunneridae</taxon>
        <taxon>Pentapetalae</taxon>
        <taxon>rosids</taxon>
        <taxon>fabids</taxon>
        <taxon>Fabales</taxon>
        <taxon>Fabaceae</taxon>
        <taxon>Papilionoideae</taxon>
        <taxon>50 kb inversion clade</taxon>
        <taxon>NPAAA clade</taxon>
        <taxon>Hologalegina</taxon>
        <taxon>IRL clade</taxon>
        <taxon>Trifolieae</taxon>
        <taxon>Trifolium</taxon>
    </lineage>
</organism>
<proteinExistence type="predicted"/>
<reference evidence="1" key="1">
    <citation type="submission" date="2023-10" db="EMBL/GenBank/DDBJ databases">
        <authorList>
            <person name="Rodriguez Cubillos JULIANA M."/>
            <person name="De Vega J."/>
        </authorList>
    </citation>
    <scope>NUCLEOTIDE SEQUENCE</scope>
</reference>
<evidence type="ECO:0000313" key="2">
    <source>
        <dbReference type="Proteomes" id="UP001177021"/>
    </source>
</evidence>
<evidence type="ECO:0000313" key="1">
    <source>
        <dbReference type="EMBL" id="CAJ2640723.1"/>
    </source>
</evidence>
<comment type="caution">
    <text evidence="1">The sequence shown here is derived from an EMBL/GenBank/DDBJ whole genome shotgun (WGS) entry which is preliminary data.</text>
</comment>
<dbReference type="Proteomes" id="UP001177021">
    <property type="component" value="Unassembled WGS sequence"/>
</dbReference>
<accession>A0ACB0J9U7</accession>